<keyword evidence="3 4" id="KW-0808">Transferase</keyword>
<organism evidence="5 6">
    <name type="scientific">Herrania umbratica</name>
    <dbReference type="NCBI Taxonomy" id="108875"/>
    <lineage>
        <taxon>Eukaryota</taxon>
        <taxon>Viridiplantae</taxon>
        <taxon>Streptophyta</taxon>
        <taxon>Embryophyta</taxon>
        <taxon>Tracheophyta</taxon>
        <taxon>Spermatophyta</taxon>
        <taxon>Magnoliopsida</taxon>
        <taxon>eudicotyledons</taxon>
        <taxon>Gunneridae</taxon>
        <taxon>Pentapetalae</taxon>
        <taxon>rosids</taxon>
        <taxon>malvids</taxon>
        <taxon>Malvales</taxon>
        <taxon>Malvaceae</taxon>
        <taxon>Byttnerioideae</taxon>
        <taxon>Herrania</taxon>
    </lineage>
</organism>
<dbReference type="PANTHER" id="PTHR48045:SF34">
    <property type="entry name" value="ISOFLAVONE 7-O-GLUCOSYLTRANSFERASE 1-LIKE"/>
    <property type="match status" value="1"/>
</dbReference>
<evidence type="ECO:0000256" key="1">
    <source>
        <dbReference type="ARBA" id="ARBA00009995"/>
    </source>
</evidence>
<dbReference type="PANTHER" id="PTHR48045">
    <property type="entry name" value="UDP-GLYCOSYLTRANSFERASE 72B1"/>
    <property type="match status" value="1"/>
</dbReference>
<dbReference type="FunFam" id="3.40.50.2000:FF:000091">
    <property type="entry name" value="Glycosyltransferase"/>
    <property type="match status" value="1"/>
</dbReference>
<dbReference type="OrthoDB" id="5835829at2759"/>
<reference evidence="6" key="1">
    <citation type="submission" date="2025-08" db="UniProtKB">
        <authorList>
            <consortium name="RefSeq"/>
        </authorList>
    </citation>
    <scope>IDENTIFICATION</scope>
    <source>
        <tissue evidence="6">Leaf</tissue>
    </source>
</reference>
<dbReference type="GeneID" id="110428898"/>
<gene>
    <name evidence="6" type="primary">LOC110428898</name>
</gene>
<keyword evidence="5" id="KW-1185">Reference proteome</keyword>
<feature type="non-terminal residue" evidence="6">
    <location>
        <position position="1"/>
    </location>
</feature>
<dbReference type="Proteomes" id="UP000504621">
    <property type="component" value="Unplaced"/>
</dbReference>
<protein>
    <submittedName>
        <fullName evidence="6">Anthocyanidin 3-O-glucosyltransferase 2-like</fullName>
    </submittedName>
</protein>
<sequence>ESVFSRMLHRMGQVLPEAATVFINSFEELDPVMTNDFKSKFKQYLNVGPSIFATPPPSVPDSHGCLTWLDKQKPATVAYISFGSVATPPPNELVALAEALEASRVPFIWSLTDKSKVNLPNGFLDRADGILVPWAPQIDVLAHGAVGVFISHGGYNSLHESIAGGVPMIVRPFFGDHRLNGRMVEDVWEIGVIVKSGIFTKNGLMSSLDLVLAQEKGKKMRETLREIKEVAQRAVGPKGSSTQNFKALLDLVSGQNHA</sequence>
<dbReference type="RefSeq" id="XP_021300497.1">
    <property type="nucleotide sequence ID" value="XM_021444822.1"/>
</dbReference>
<comment type="similarity">
    <text evidence="1 4">Belongs to the UDP-glycosyltransferase family.</text>
</comment>
<dbReference type="CDD" id="cd03784">
    <property type="entry name" value="GT1_Gtf-like"/>
    <property type="match status" value="1"/>
</dbReference>
<proteinExistence type="inferred from homology"/>
<dbReference type="PROSITE" id="PS00375">
    <property type="entry name" value="UDPGT"/>
    <property type="match status" value="1"/>
</dbReference>
<dbReference type="AlphaFoldDB" id="A0A6J1BLR9"/>
<dbReference type="InterPro" id="IPR035595">
    <property type="entry name" value="UDP_glycos_trans_CS"/>
</dbReference>
<evidence type="ECO:0000313" key="5">
    <source>
        <dbReference type="Proteomes" id="UP000504621"/>
    </source>
</evidence>
<name>A0A6J1BLR9_9ROSI</name>
<dbReference type="InterPro" id="IPR002213">
    <property type="entry name" value="UDP_glucos_trans"/>
</dbReference>
<accession>A0A6J1BLR9</accession>
<keyword evidence="2 4" id="KW-0328">Glycosyltransferase</keyword>
<dbReference type="SUPFAM" id="SSF53756">
    <property type="entry name" value="UDP-Glycosyltransferase/glycogen phosphorylase"/>
    <property type="match status" value="1"/>
</dbReference>
<dbReference type="Pfam" id="PF00201">
    <property type="entry name" value="UDPGT"/>
    <property type="match status" value="1"/>
</dbReference>
<evidence type="ECO:0000256" key="3">
    <source>
        <dbReference type="ARBA" id="ARBA00022679"/>
    </source>
</evidence>
<evidence type="ECO:0000256" key="2">
    <source>
        <dbReference type="ARBA" id="ARBA00022676"/>
    </source>
</evidence>
<dbReference type="GO" id="GO:0008194">
    <property type="term" value="F:UDP-glycosyltransferase activity"/>
    <property type="evidence" value="ECO:0007669"/>
    <property type="project" value="InterPro"/>
</dbReference>
<evidence type="ECO:0000313" key="6">
    <source>
        <dbReference type="RefSeq" id="XP_021300497.1"/>
    </source>
</evidence>
<dbReference type="Gene3D" id="3.40.50.2000">
    <property type="entry name" value="Glycogen Phosphorylase B"/>
    <property type="match status" value="2"/>
</dbReference>
<evidence type="ECO:0000256" key="4">
    <source>
        <dbReference type="RuleBase" id="RU003718"/>
    </source>
</evidence>